<evidence type="ECO:0000259" key="2">
    <source>
        <dbReference type="Pfam" id="PF04195"/>
    </source>
</evidence>
<evidence type="ECO:0000313" key="3">
    <source>
        <dbReference type="EMBL" id="KAK3034869.1"/>
    </source>
</evidence>
<proteinExistence type="predicted"/>
<feature type="domain" description="Transposase (putative) gypsy type" evidence="2">
    <location>
        <begin position="110"/>
        <end position="174"/>
    </location>
</feature>
<dbReference type="Proteomes" id="UP001188597">
    <property type="component" value="Unassembled WGS sequence"/>
</dbReference>
<feature type="compositionally biased region" description="Low complexity" evidence="1">
    <location>
        <begin position="553"/>
        <end position="577"/>
    </location>
</feature>
<evidence type="ECO:0000313" key="4">
    <source>
        <dbReference type="Proteomes" id="UP001188597"/>
    </source>
</evidence>
<feature type="region of interest" description="Disordered" evidence="1">
    <location>
        <begin position="287"/>
        <end position="311"/>
    </location>
</feature>
<keyword evidence="4" id="KW-1185">Reference proteome</keyword>
<dbReference type="AlphaFoldDB" id="A0AA88WWY5"/>
<dbReference type="EMBL" id="JAVXUP010000189">
    <property type="protein sequence ID" value="KAK3034869.1"/>
    <property type="molecule type" value="Genomic_DNA"/>
</dbReference>
<comment type="caution">
    <text evidence="3">The sequence shown here is derived from an EMBL/GenBank/DDBJ whole genome shotgun (WGS) entry which is preliminary data.</text>
</comment>
<feature type="region of interest" description="Disordered" evidence="1">
    <location>
        <begin position="552"/>
        <end position="603"/>
    </location>
</feature>
<dbReference type="InterPro" id="IPR007321">
    <property type="entry name" value="Transposase_28"/>
</dbReference>
<accession>A0AA88WWY5</accession>
<feature type="compositionally biased region" description="Acidic residues" evidence="1">
    <location>
        <begin position="287"/>
        <end position="297"/>
    </location>
</feature>
<evidence type="ECO:0000256" key="1">
    <source>
        <dbReference type="SAM" id="MobiDB-lite"/>
    </source>
</evidence>
<reference evidence="3" key="1">
    <citation type="submission" date="2022-12" db="EMBL/GenBank/DDBJ databases">
        <title>Draft genome assemblies for two species of Escallonia (Escalloniales).</title>
        <authorList>
            <person name="Chanderbali A."/>
            <person name="Dervinis C."/>
            <person name="Anghel I."/>
            <person name="Soltis D."/>
            <person name="Soltis P."/>
            <person name="Zapata F."/>
        </authorList>
    </citation>
    <scope>NUCLEOTIDE SEQUENCE</scope>
    <source>
        <strain evidence="3">UCBG64.0493</strain>
        <tissue evidence="3">Leaf</tissue>
    </source>
</reference>
<organism evidence="3 4">
    <name type="scientific">Escallonia herrerae</name>
    <dbReference type="NCBI Taxonomy" id="1293975"/>
    <lineage>
        <taxon>Eukaryota</taxon>
        <taxon>Viridiplantae</taxon>
        <taxon>Streptophyta</taxon>
        <taxon>Embryophyta</taxon>
        <taxon>Tracheophyta</taxon>
        <taxon>Spermatophyta</taxon>
        <taxon>Magnoliopsida</taxon>
        <taxon>eudicotyledons</taxon>
        <taxon>Gunneridae</taxon>
        <taxon>Pentapetalae</taxon>
        <taxon>asterids</taxon>
        <taxon>campanulids</taxon>
        <taxon>Escalloniales</taxon>
        <taxon>Escalloniaceae</taxon>
        <taxon>Escallonia</taxon>
    </lineage>
</organism>
<dbReference type="PANTHER" id="PTHR31099">
    <property type="entry name" value="OS06G0165300 PROTEIN"/>
    <property type="match status" value="1"/>
</dbReference>
<name>A0AA88WWY5_9ASTE</name>
<sequence length="603" mass="68313">MSNEGGEFVFELNVNTQGVRIEPTFDPFFLETGIPLVPFQESRGVPAKEVLRESAQSLKPFDAHTLRSKLSSYDLKLLREHCEISPIVKLRLPDEDELANMTTIDEIGVYWDMFINGFRVPLHPFFVKVLNAYGLAPDQLSPHAWRFMSFFIYQCHRLGLKPRVRVFRWFFTICTITKQVGWYFFSRRPKAQASLFPHPSSSNHNWKERFLFVKLPKSQRGKVCNVWLAECETRACNKLKEENLSETDLEYIKKLKDAEPLESRYPLSVAQLCEYDIIYPLEPQDFGDEEEEEEGENDPGNMSSRAQNDPPLFNAQGVMGDIIPDELVSVHGIGVEEEEMQDLDFGALIFGSQMQDLDFGALIFGSQPKSRHVIIPMDRKTLSAYGIVDTANGMVQMMSQAMAHVQIGAEKLIAADKVLDKEKKKVMIENNFCREAENKVGELSKKVERLELSNSGLSSRKTELSARVSQLEVEKSTVAHQAVQLFKKSEAFTDQRYRDSKRALVHGYHKCKNDILKDHPDFDLSIYEHKFAREIAAEDILRAEEAERRRAASSRALTSPSISCSLGASGSASGVLSRQQASIAEGQTHELGMPDSAAEQQNE</sequence>
<dbReference type="PANTHER" id="PTHR31099:SF28">
    <property type="entry name" value="F5J5.12"/>
    <property type="match status" value="1"/>
</dbReference>
<dbReference type="Pfam" id="PF04195">
    <property type="entry name" value="Transposase_28"/>
    <property type="match status" value="1"/>
</dbReference>
<protein>
    <recommendedName>
        <fullName evidence="2">Transposase (putative) gypsy type domain-containing protein</fullName>
    </recommendedName>
</protein>
<gene>
    <name evidence="3" type="ORF">RJ639_033232</name>
</gene>